<comment type="similarity">
    <text evidence="2">Belongs to the arsenical resistance-3 (ACR3) (TC 2.A.59) family.</text>
</comment>
<dbReference type="PANTHER" id="PTHR43057">
    <property type="entry name" value="ARSENITE EFFLUX TRANSPORTER"/>
    <property type="match status" value="1"/>
</dbReference>
<feature type="transmembrane region" description="Helical" evidence="8">
    <location>
        <begin position="333"/>
        <end position="354"/>
    </location>
</feature>
<dbReference type="NCBIfam" id="TIGR00832">
    <property type="entry name" value="acr3"/>
    <property type="match status" value="1"/>
</dbReference>
<keyword evidence="3" id="KW-0813">Transport</keyword>
<protein>
    <submittedName>
        <fullName evidence="9">Arsenical-resistance protein Acr3</fullName>
    </submittedName>
</protein>
<dbReference type="GO" id="GO:0015105">
    <property type="term" value="F:arsenite transmembrane transporter activity"/>
    <property type="evidence" value="ECO:0007669"/>
    <property type="project" value="TreeGrafter"/>
</dbReference>
<evidence type="ECO:0000256" key="1">
    <source>
        <dbReference type="ARBA" id="ARBA00004651"/>
    </source>
</evidence>
<evidence type="ECO:0000256" key="4">
    <source>
        <dbReference type="ARBA" id="ARBA00022475"/>
    </source>
</evidence>
<dbReference type="GO" id="GO:0015297">
    <property type="term" value="F:antiporter activity"/>
    <property type="evidence" value="ECO:0007669"/>
    <property type="project" value="InterPro"/>
</dbReference>
<feature type="transmembrane region" description="Helical" evidence="8">
    <location>
        <begin position="105"/>
        <end position="128"/>
    </location>
</feature>
<dbReference type="PANTHER" id="PTHR43057:SF1">
    <property type="entry name" value="ARSENICAL-RESISTANCE PROTEIN 3"/>
    <property type="match status" value="1"/>
</dbReference>
<feature type="transmembrane region" description="Helical" evidence="8">
    <location>
        <begin position="305"/>
        <end position="327"/>
    </location>
</feature>
<feature type="transmembrane region" description="Helical" evidence="8">
    <location>
        <begin position="204"/>
        <end position="223"/>
    </location>
</feature>
<dbReference type="GO" id="GO:0015104">
    <property type="term" value="F:antimonite transmembrane transporter activity"/>
    <property type="evidence" value="ECO:0007669"/>
    <property type="project" value="TreeGrafter"/>
</dbReference>
<keyword evidence="4" id="KW-1003">Cell membrane</keyword>
<gene>
    <name evidence="9" type="primary">acr</name>
    <name evidence="9" type="ORF">DF3PB_4810003</name>
</gene>
<dbReference type="Gene3D" id="1.20.1530.20">
    <property type="match status" value="1"/>
</dbReference>
<dbReference type="AlphaFoldDB" id="A0A380TJ48"/>
<feature type="transmembrane region" description="Helical" evidence="8">
    <location>
        <begin position="34"/>
        <end position="52"/>
    </location>
</feature>
<keyword evidence="5 8" id="KW-0812">Transmembrane</keyword>
<dbReference type="PIRSF" id="PIRSF005508">
    <property type="entry name" value="Acr3"/>
    <property type="match status" value="1"/>
</dbReference>
<dbReference type="Pfam" id="PF01758">
    <property type="entry name" value="SBF"/>
    <property type="match status" value="1"/>
</dbReference>
<keyword evidence="7 8" id="KW-0472">Membrane</keyword>
<evidence type="ECO:0000256" key="5">
    <source>
        <dbReference type="ARBA" id="ARBA00022692"/>
    </source>
</evidence>
<proteinExistence type="inferred from homology"/>
<feature type="transmembrane region" description="Helical" evidence="8">
    <location>
        <begin position="64"/>
        <end position="84"/>
    </location>
</feature>
<dbReference type="InterPro" id="IPR004706">
    <property type="entry name" value="Arsenical-R_Acr3"/>
</dbReference>
<accession>A0A380TJ48</accession>
<feature type="transmembrane region" description="Helical" evidence="8">
    <location>
        <begin position="235"/>
        <end position="259"/>
    </location>
</feature>
<reference evidence="9" key="1">
    <citation type="submission" date="2018-07" db="EMBL/GenBank/DDBJ databases">
        <authorList>
            <person name="Quirk P.G."/>
            <person name="Krulwich T.A."/>
        </authorList>
    </citation>
    <scope>NUCLEOTIDE SEQUENCE</scope>
</reference>
<evidence type="ECO:0000256" key="7">
    <source>
        <dbReference type="ARBA" id="ARBA00023136"/>
    </source>
</evidence>
<evidence type="ECO:0000256" key="8">
    <source>
        <dbReference type="SAM" id="Phobius"/>
    </source>
</evidence>
<name>A0A380TJ48_9ZZZZ</name>
<comment type="subcellular location">
    <subcellularLocation>
        <location evidence="1">Cell membrane</location>
        <topology evidence="1">Multi-pass membrane protein</topology>
    </subcellularLocation>
</comment>
<feature type="transmembrane region" description="Helical" evidence="8">
    <location>
        <begin position="174"/>
        <end position="198"/>
    </location>
</feature>
<evidence type="ECO:0000256" key="3">
    <source>
        <dbReference type="ARBA" id="ARBA00022448"/>
    </source>
</evidence>
<dbReference type="InterPro" id="IPR038770">
    <property type="entry name" value="Na+/solute_symporter_sf"/>
</dbReference>
<keyword evidence="6 8" id="KW-1133">Transmembrane helix</keyword>
<dbReference type="InterPro" id="IPR002657">
    <property type="entry name" value="BilAc:Na_symport/Acr3"/>
</dbReference>
<organism evidence="9">
    <name type="scientific">metagenome</name>
    <dbReference type="NCBI Taxonomy" id="256318"/>
    <lineage>
        <taxon>unclassified sequences</taxon>
        <taxon>metagenomes</taxon>
    </lineage>
</organism>
<feature type="transmembrane region" description="Helical" evidence="8">
    <location>
        <begin position="140"/>
        <end position="162"/>
    </location>
</feature>
<evidence type="ECO:0000313" key="9">
    <source>
        <dbReference type="EMBL" id="SUS07664.1"/>
    </source>
</evidence>
<dbReference type="EMBL" id="UIDG01000425">
    <property type="protein sequence ID" value="SUS07664.1"/>
    <property type="molecule type" value="Genomic_DNA"/>
</dbReference>
<evidence type="ECO:0000256" key="6">
    <source>
        <dbReference type="ARBA" id="ARBA00022989"/>
    </source>
</evidence>
<dbReference type="GO" id="GO:0005886">
    <property type="term" value="C:plasma membrane"/>
    <property type="evidence" value="ECO:0007669"/>
    <property type="project" value="UniProtKB-SubCell"/>
</dbReference>
<sequence length="372" mass="40248">MPPQDPPAPTEATLVAPAPDARARAGLGFFERSLSLWVALCIVAGVALGHWFPDPFQAIGAAEIARVNLPVAILIWLMIIPMLLKIDVRALHQVKEHWRGIGVTLFINWAVKPFSMALLGWLFIGWLFRPWLPAEQIDSYIAGLIILAAAPCTAMVFVWSNLSDGEPHFTLSQVALNDAIMVFAFAPVVGLLLGISAITVPWETLFLSVVLFIVIPVIIAQLWRQALLRRGEAALQAMLARLHPVSILALLATLVLLFGFQGEQILSQPTIIALLAVPILIQVYFNSGLAYLLNRGLGVAHCVAAPSALIGASNFFELAVATAIVLFGFNSGAALATVVGVLVEVPVMLSVVSITRRTKAWYERGARARAHR</sequence>
<evidence type="ECO:0000256" key="2">
    <source>
        <dbReference type="ARBA" id="ARBA00010110"/>
    </source>
</evidence>
<feature type="transmembrane region" description="Helical" evidence="8">
    <location>
        <begin position="271"/>
        <end position="293"/>
    </location>
</feature>